<organism evidence="3 4">
    <name type="scientific">Glaciihabitans arcticus</name>
    <dbReference type="NCBI Taxonomy" id="2668039"/>
    <lineage>
        <taxon>Bacteria</taxon>
        <taxon>Bacillati</taxon>
        <taxon>Actinomycetota</taxon>
        <taxon>Actinomycetes</taxon>
        <taxon>Micrococcales</taxon>
        <taxon>Microbacteriaceae</taxon>
        <taxon>Glaciihabitans</taxon>
    </lineage>
</organism>
<dbReference type="Pfam" id="PF03724">
    <property type="entry name" value="META"/>
    <property type="match status" value="1"/>
</dbReference>
<reference evidence="4" key="1">
    <citation type="submission" date="2019-02" db="EMBL/GenBank/DDBJ databases">
        <title>Glaciihabitans arcticus sp. nov., a psychrotolerant bacterium isolated from polar soil.</title>
        <authorList>
            <person name="Dahal R.H."/>
        </authorList>
    </citation>
    <scope>NUCLEOTIDE SEQUENCE [LARGE SCALE GENOMIC DNA]</scope>
    <source>
        <strain evidence="4">RP-3-7</strain>
    </source>
</reference>
<dbReference type="Gene3D" id="2.40.128.270">
    <property type="match status" value="1"/>
</dbReference>
<dbReference type="PROSITE" id="PS51257">
    <property type="entry name" value="PROKAR_LIPOPROTEIN"/>
    <property type="match status" value="1"/>
</dbReference>
<feature type="domain" description="DUF306" evidence="2">
    <location>
        <begin position="182"/>
        <end position="231"/>
    </location>
</feature>
<feature type="chain" id="PRO_5020612967" evidence="1">
    <location>
        <begin position="24"/>
        <end position="266"/>
    </location>
</feature>
<evidence type="ECO:0000259" key="2">
    <source>
        <dbReference type="Pfam" id="PF03724"/>
    </source>
</evidence>
<dbReference type="RefSeq" id="WP_130980283.1">
    <property type="nucleotide sequence ID" value="NZ_SISG01000001.1"/>
</dbReference>
<feature type="signal peptide" evidence="1">
    <location>
        <begin position="1"/>
        <end position="23"/>
    </location>
</feature>
<name>A0A4Q9GUD4_9MICO</name>
<dbReference type="AlphaFoldDB" id="A0A4Q9GUD4"/>
<sequence>MKRLVSLAALLLFVTGCAATAPASPGGVSSDPSKLVGVWRVSDAAGAGADTWLRLADDVMVWSDCGVSSGSWTARGSALLVDIYSQSDDSCLLGRVFDPTPWLSQATGYRETNTGMALLDSGGSVVANLTIDGAPPTSEQYLDEYTEQPTETVEFEKPAHLPEGVTAPKDIVGRWIDPAHPADGTFIEFAGDGTYEGSDGCNGVSGRYSYAPDGSLLATQGLTTLMGCEGSAIADLASTSPLVGVAGEGLAFYSAAGDVAITVVRD</sequence>
<comment type="caution">
    <text evidence="3">The sequence shown here is derived from an EMBL/GenBank/DDBJ whole genome shotgun (WGS) entry which is preliminary data.</text>
</comment>
<dbReference type="Proteomes" id="UP000294194">
    <property type="component" value="Unassembled WGS sequence"/>
</dbReference>
<dbReference type="InterPro" id="IPR005184">
    <property type="entry name" value="DUF306_Meta_HslJ"/>
</dbReference>
<protein>
    <submittedName>
        <fullName evidence="3">META domain-containing protein</fullName>
    </submittedName>
</protein>
<evidence type="ECO:0000313" key="4">
    <source>
        <dbReference type="Proteomes" id="UP000294194"/>
    </source>
</evidence>
<evidence type="ECO:0000256" key="1">
    <source>
        <dbReference type="SAM" id="SignalP"/>
    </source>
</evidence>
<evidence type="ECO:0000313" key="3">
    <source>
        <dbReference type="EMBL" id="TBN56173.1"/>
    </source>
</evidence>
<proteinExistence type="predicted"/>
<dbReference type="InterPro" id="IPR038670">
    <property type="entry name" value="HslJ-like_sf"/>
</dbReference>
<gene>
    <name evidence="3" type="ORF">EYE40_01505</name>
</gene>
<keyword evidence="1" id="KW-0732">Signal</keyword>
<dbReference type="EMBL" id="SISG01000001">
    <property type="protein sequence ID" value="TBN56173.1"/>
    <property type="molecule type" value="Genomic_DNA"/>
</dbReference>
<accession>A0A4Q9GUD4</accession>
<keyword evidence="4" id="KW-1185">Reference proteome</keyword>